<dbReference type="EMBL" id="LT607753">
    <property type="protein sequence ID" value="SCG76199.1"/>
    <property type="molecule type" value="Genomic_DNA"/>
</dbReference>
<dbReference type="Pfam" id="PF00069">
    <property type="entry name" value="Pkinase"/>
    <property type="match status" value="1"/>
</dbReference>
<name>A0A1C5K0Y8_9ACTN</name>
<evidence type="ECO:0000313" key="4">
    <source>
        <dbReference type="Proteomes" id="UP000198215"/>
    </source>
</evidence>
<dbReference type="InterPro" id="IPR008271">
    <property type="entry name" value="Ser/Thr_kinase_AS"/>
</dbReference>
<dbReference type="PANTHER" id="PTHR44329">
    <property type="entry name" value="SERINE/THREONINE-PROTEIN KINASE TNNI3K-RELATED"/>
    <property type="match status" value="1"/>
</dbReference>
<feature type="domain" description="Protein kinase" evidence="2">
    <location>
        <begin position="23"/>
        <end position="293"/>
    </location>
</feature>
<evidence type="ECO:0000256" key="1">
    <source>
        <dbReference type="SAM" id="MobiDB-lite"/>
    </source>
</evidence>
<dbReference type="Gene3D" id="1.25.40.10">
    <property type="entry name" value="Tetratricopeptide repeat domain"/>
    <property type="match status" value="1"/>
</dbReference>
<gene>
    <name evidence="3" type="ORF">GA0070614_5868</name>
</gene>
<dbReference type="SUPFAM" id="SSF56112">
    <property type="entry name" value="Protein kinase-like (PK-like)"/>
    <property type="match status" value="1"/>
</dbReference>
<dbReference type="SUPFAM" id="SSF48452">
    <property type="entry name" value="TPR-like"/>
    <property type="match status" value="1"/>
</dbReference>
<dbReference type="InterPro" id="IPR051681">
    <property type="entry name" value="Ser/Thr_Kinases-Pseudokinases"/>
</dbReference>
<proteinExistence type="predicted"/>
<dbReference type="PANTHER" id="PTHR44329:SF289">
    <property type="entry name" value="SERINE_THREONINE-PROTEIN KINASE VIK"/>
    <property type="match status" value="1"/>
</dbReference>
<dbReference type="SMART" id="SM00220">
    <property type="entry name" value="S_TKc"/>
    <property type="match status" value="1"/>
</dbReference>
<dbReference type="PROSITE" id="PS50011">
    <property type="entry name" value="PROTEIN_KINASE_DOM"/>
    <property type="match status" value="1"/>
</dbReference>
<dbReference type="InterPro" id="IPR000719">
    <property type="entry name" value="Prot_kinase_dom"/>
</dbReference>
<evidence type="ECO:0000313" key="3">
    <source>
        <dbReference type="EMBL" id="SCG76199.1"/>
    </source>
</evidence>
<dbReference type="InterPro" id="IPR011009">
    <property type="entry name" value="Kinase-like_dom_sf"/>
</dbReference>
<dbReference type="Proteomes" id="UP000198215">
    <property type="component" value="Chromosome I"/>
</dbReference>
<dbReference type="GO" id="GO:0005524">
    <property type="term" value="F:ATP binding"/>
    <property type="evidence" value="ECO:0007669"/>
    <property type="project" value="InterPro"/>
</dbReference>
<dbReference type="RefSeq" id="WP_088978916.1">
    <property type="nucleotide sequence ID" value="NZ_LT607753.1"/>
</dbReference>
<dbReference type="PROSITE" id="PS00108">
    <property type="entry name" value="PROTEIN_KINASE_ST"/>
    <property type="match status" value="1"/>
</dbReference>
<feature type="region of interest" description="Disordered" evidence="1">
    <location>
        <begin position="1"/>
        <end position="20"/>
    </location>
</feature>
<evidence type="ECO:0000259" key="2">
    <source>
        <dbReference type="PROSITE" id="PS50011"/>
    </source>
</evidence>
<reference evidence="4" key="1">
    <citation type="submission" date="2016-06" db="EMBL/GenBank/DDBJ databases">
        <authorList>
            <person name="Varghese N."/>
            <person name="Submissions Spin"/>
        </authorList>
    </citation>
    <scope>NUCLEOTIDE SEQUENCE [LARGE SCALE GENOMIC DNA]</scope>
    <source>
        <strain evidence="4">DSM 45161</strain>
    </source>
</reference>
<dbReference type="GO" id="GO:0004674">
    <property type="term" value="F:protein serine/threonine kinase activity"/>
    <property type="evidence" value="ECO:0007669"/>
    <property type="project" value="TreeGrafter"/>
</dbReference>
<sequence length="537" mass="58938">MMALSPEAPQERPENNPRVRLTGLTPERVLAGGMSLVYLCRSTVHDDGVVAVKRLRPQLFSTEDDVARFMRECFLWLQLGRHPNIVTAISAHKAPHEPPMLVLEYVPGSLREALRGGPLGVERTLRLAWEVTQGLRYARAQLPDFVHADLKPENILLDDVSAAKITDLGLARALLARPSGDLTDDDDAGAGTPLYMAPEQVDGPAVPASDIYALGCVLFEMLSGIPPYGVPDNTVDYRLQHRYGTPLPLSTLSPHVPADLAALIHRCLAKRPHERPDPVEIGRVVRAVAAPLRVSLPAHEPSGPDVSTIREAIRGLVNLGFADDAIDSYNRSTARRPEISDDEHTRYLMVRALNDQRRWQEAEEHLDWLAERMADADDVWQGALTGERARVSLAAGRRAEALQLFARSARMIPQSSVAWSNLAILLHGEDLVEDAVVAMQMAMLRSLNLFYLGALAGWLVDLGRPREALRYAEVAVKIHPRELAARGLVLLAERAMADLPDGDRPASPLALLGDVGTSVRDSVNRAVDHLLSDDFQG</sequence>
<dbReference type="Gene3D" id="1.10.510.10">
    <property type="entry name" value="Transferase(Phosphotransferase) domain 1"/>
    <property type="match status" value="1"/>
</dbReference>
<organism evidence="3 4">
    <name type="scientific">Micromonospora coxensis</name>
    <dbReference type="NCBI Taxonomy" id="356852"/>
    <lineage>
        <taxon>Bacteria</taxon>
        <taxon>Bacillati</taxon>
        <taxon>Actinomycetota</taxon>
        <taxon>Actinomycetes</taxon>
        <taxon>Micromonosporales</taxon>
        <taxon>Micromonosporaceae</taxon>
        <taxon>Micromonospora</taxon>
    </lineage>
</organism>
<protein>
    <submittedName>
        <fullName evidence="3">Protein kinase domain-containing protein</fullName>
    </submittedName>
</protein>
<keyword evidence="4" id="KW-1185">Reference proteome</keyword>
<dbReference type="CDD" id="cd14014">
    <property type="entry name" value="STKc_PknB_like"/>
    <property type="match status" value="1"/>
</dbReference>
<dbReference type="InterPro" id="IPR011990">
    <property type="entry name" value="TPR-like_helical_dom_sf"/>
</dbReference>
<keyword evidence="3" id="KW-0418">Kinase</keyword>
<keyword evidence="3" id="KW-0808">Transferase</keyword>
<dbReference type="AlphaFoldDB" id="A0A1C5K0Y8"/>
<accession>A0A1C5K0Y8</accession>
<dbReference type="OrthoDB" id="3272402at2"/>